<dbReference type="InterPro" id="IPR029069">
    <property type="entry name" value="HotDog_dom_sf"/>
</dbReference>
<dbReference type="Pfam" id="PF14765">
    <property type="entry name" value="PS-DH"/>
    <property type="match status" value="1"/>
</dbReference>
<feature type="region of interest" description="Disordered" evidence="4">
    <location>
        <begin position="918"/>
        <end position="961"/>
    </location>
</feature>
<dbReference type="InterPro" id="IPR014043">
    <property type="entry name" value="Acyl_transferase_dom"/>
</dbReference>
<dbReference type="Pfam" id="PF00698">
    <property type="entry name" value="Acyl_transf_1"/>
    <property type="match status" value="1"/>
</dbReference>
<dbReference type="SMART" id="SM00827">
    <property type="entry name" value="PKS_AT"/>
    <property type="match status" value="1"/>
</dbReference>
<dbReference type="EMBL" id="SLWR01000009">
    <property type="protein sequence ID" value="TCO44981.1"/>
    <property type="molecule type" value="Genomic_DNA"/>
</dbReference>
<dbReference type="InterPro" id="IPR020841">
    <property type="entry name" value="PKS_Beta-ketoAc_synthase_dom"/>
</dbReference>
<name>A0A4R2IIX5_9ACTN</name>
<keyword evidence="2" id="KW-0597">Phosphoprotein</keyword>
<dbReference type="InterPro" id="IPR001227">
    <property type="entry name" value="Ac_transferase_dom_sf"/>
</dbReference>
<dbReference type="CDD" id="cd00833">
    <property type="entry name" value="PKS"/>
    <property type="match status" value="1"/>
</dbReference>
<dbReference type="InterPro" id="IPR018201">
    <property type="entry name" value="Ketoacyl_synth_AS"/>
</dbReference>
<dbReference type="PROSITE" id="PS00606">
    <property type="entry name" value="KS3_1"/>
    <property type="match status" value="1"/>
</dbReference>
<feature type="compositionally biased region" description="Pro residues" evidence="4">
    <location>
        <begin position="925"/>
        <end position="961"/>
    </location>
</feature>
<dbReference type="InterPro" id="IPR016039">
    <property type="entry name" value="Thiolase-like"/>
</dbReference>
<gene>
    <name evidence="6" type="ORF">EV646_109155</name>
</gene>
<dbReference type="Gene3D" id="3.10.129.110">
    <property type="entry name" value="Polyketide synthase dehydratase"/>
    <property type="match status" value="1"/>
</dbReference>
<evidence type="ECO:0000256" key="3">
    <source>
        <dbReference type="ARBA" id="ARBA00022679"/>
    </source>
</evidence>
<dbReference type="SUPFAM" id="SSF52151">
    <property type="entry name" value="FabD/lysophospholipase-like"/>
    <property type="match status" value="1"/>
</dbReference>
<organism evidence="6 7">
    <name type="scientific">Kribbella antiqua</name>
    <dbReference type="NCBI Taxonomy" id="2512217"/>
    <lineage>
        <taxon>Bacteria</taxon>
        <taxon>Bacillati</taxon>
        <taxon>Actinomycetota</taxon>
        <taxon>Actinomycetes</taxon>
        <taxon>Propionibacteriales</taxon>
        <taxon>Kribbellaceae</taxon>
        <taxon>Kribbella</taxon>
    </lineage>
</organism>
<comment type="caution">
    <text evidence="6">The sequence shown here is derived from an EMBL/GenBank/DDBJ whole genome shotgun (WGS) entry which is preliminary data.</text>
</comment>
<dbReference type="SMART" id="SM00825">
    <property type="entry name" value="PKS_KS"/>
    <property type="match status" value="1"/>
</dbReference>
<dbReference type="Gene3D" id="3.40.47.10">
    <property type="match status" value="1"/>
</dbReference>
<dbReference type="GO" id="GO:0004312">
    <property type="term" value="F:fatty acid synthase activity"/>
    <property type="evidence" value="ECO:0007669"/>
    <property type="project" value="TreeGrafter"/>
</dbReference>
<reference evidence="6 7" key="1">
    <citation type="journal article" date="2015" name="Stand. Genomic Sci.">
        <title>Genomic Encyclopedia of Bacterial and Archaeal Type Strains, Phase III: the genomes of soil and plant-associated and newly described type strains.</title>
        <authorList>
            <person name="Whitman W.B."/>
            <person name="Woyke T."/>
            <person name="Klenk H.P."/>
            <person name="Zhou Y."/>
            <person name="Lilburn T.G."/>
            <person name="Beck B.J."/>
            <person name="De Vos P."/>
            <person name="Vandamme P."/>
            <person name="Eisen J.A."/>
            <person name="Garrity G."/>
            <person name="Hugenholtz P."/>
            <person name="Kyrpides N.C."/>
        </authorList>
    </citation>
    <scope>NUCLEOTIDE SEQUENCE [LARGE SCALE GENOMIC DNA]</scope>
    <source>
        <strain evidence="6 7">VKM Ac-2541</strain>
    </source>
</reference>
<dbReference type="PROSITE" id="PS52004">
    <property type="entry name" value="KS3_2"/>
    <property type="match status" value="1"/>
</dbReference>
<dbReference type="Gene3D" id="3.90.470.20">
    <property type="entry name" value="4'-phosphopantetheinyl transferase domain"/>
    <property type="match status" value="2"/>
</dbReference>
<dbReference type="GO" id="GO:0005737">
    <property type="term" value="C:cytoplasm"/>
    <property type="evidence" value="ECO:0007669"/>
    <property type="project" value="TreeGrafter"/>
</dbReference>
<dbReference type="InterPro" id="IPR014030">
    <property type="entry name" value="Ketoacyl_synth_N"/>
</dbReference>
<dbReference type="GO" id="GO:0071770">
    <property type="term" value="P:DIM/DIP cell wall layer assembly"/>
    <property type="evidence" value="ECO:0007669"/>
    <property type="project" value="TreeGrafter"/>
</dbReference>
<keyword evidence="3 6" id="KW-0808">Transferase</keyword>
<dbReference type="GO" id="GO:0005886">
    <property type="term" value="C:plasma membrane"/>
    <property type="evidence" value="ECO:0007669"/>
    <property type="project" value="TreeGrafter"/>
</dbReference>
<dbReference type="SUPFAM" id="SSF54637">
    <property type="entry name" value="Thioesterase/thiol ester dehydrase-isomerase"/>
    <property type="match status" value="1"/>
</dbReference>
<dbReference type="InterPro" id="IPR049551">
    <property type="entry name" value="PKS_DH_C"/>
</dbReference>
<dbReference type="InterPro" id="IPR042104">
    <property type="entry name" value="PKS_dehydratase_sf"/>
</dbReference>
<dbReference type="GO" id="GO:0004315">
    <property type="term" value="F:3-oxoacyl-[acyl-carrier-protein] synthase activity"/>
    <property type="evidence" value="ECO:0007669"/>
    <property type="project" value="InterPro"/>
</dbReference>
<dbReference type="InterPro" id="IPR050091">
    <property type="entry name" value="PKS_NRPS_Biosynth_Enz"/>
</dbReference>
<dbReference type="Pfam" id="PF01648">
    <property type="entry name" value="ACPS"/>
    <property type="match status" value="1"/>
</dbReference>
<evidence type="ECO:0000256" key="2">
    <source>
        <dbReference type="ARBA" id="ARBA00022553"/>
    </source>
</evidence>
<dbReference type="InterPro" id="IPR037143">
    <property type="entry name" value="4-PPantetheinyl_Trfase_dom_sf"/>
</dbReference>
<dbReference type="Gene3D" id="3.30.70.250">
    <property type="entry name" value="Malonyl-CoA ACP transacylase, ACP-binding"/>
    <property type="match status" value="1"/>
</dbReference>
<evidence type="ECO:0000313" key="7">
    <source>
        <dbReference type="Proteomes" id="UP000295573"/>
    </source>
</evidence>
<protein>
    <submittedName>
        <fullName evidence="6">Acyl transferase domain-containing protein</fullName>
    </submittedName>
</protein>
<dbReference type="InterPro" id="IPR016035">
    <property type="entry name" value="Acyl_Trfase/lysoPLipase"/>
</dbReference>
<dbReference type="SUPFAM" id="SSF56214">
    <property type="entry name" value="4'-phosphopantetheinyl transferase"/>
    <property type="match status" value="2"/>
</dbReference>
<dbReference type="Pfam" id="PF02801">
    <property type="entry name" value="Ketoacyl-synt_C"/>
    <property type="match status" value="1"/>
</dbReference>
<dbReference type="Proteomes" id="UP000295573">
    <property type="component" value="Unassembled WGS sequence"/>
</dbReference>
<dbReference type="Gene3D" id="3.40.366.10">
    <property type="entry name" value="Malonyl-Coenzyme A Acyl Carrier Protein, domain 2"/>
    <property type="match status" value="1"/>
</dbReference>
<feature type="domain" description="Ketosynthase family 3 (KS3)" evidence="5">
    <location>
        <begin position="1"/>
        <end position="456"/>
    </location>
</feature>
<evidence type="ECO:0000259" key="5">
    <source>
        <dbReference type="PROSITE" id="PS52004"/>
    </source>
</evidence>
<dbReference type="InterPro" id="IPR032821">
    <property type="entry name" value="PKS_assoc"/>
</dbReference>
<evidence type="ECO:0000256" key="1">
    <source>
        <dbReference type="ARBA" id="ARBA00022450"/>
    </source>
</evidence>
<dbReference type="GO" id="GO:0008897">
    <property type="term" value="F:holo-[acyl-carrier-protein] synthase activity"/>
    <property type="evidence" value="ECO:0007669"/>
    <property type="project" value="InterPro"/>
</dbReference>
<evidence type="ECO:0000256" key="4">
    <source>
        <dbReference type="SAM" id="MobiDB-lite"/>
    </source>
</evidence>
<proteinExistence type="predicted"/>
<dbReference type="InterPro" id="IPR008278">
    <property type="entry name" value="4-PPantetheinyl_Trfase_dom"/>
</dbReference>
<dbReference type="Pfam" id="PF16197">
    <property type="entry name" value="KAsynt_C_assoc"/>
    <property type="match status" value="1"/>
</dbReference>
<dbReference type="SUPFAM" id="SSF55048">
    <property type="entry name" value="Probable ACP-binding domain of malonyl-CoA ACP transacylase"/>
    <property type="match status" value="1"/>
</dbReference>
<keyword evidence="7" id="KW-1185">Reference proteome</keyword>
<sequence length="1463" mass="156496">MTPVAIVGMAALFPGAPDLATYWRNLVNGVDSITEVPAGRWDPSYYEPTATRRADRIYCRRGGFVDAEVDAARFGIMPNSVRDAEPDQLIALRVAAEAIADAGGENRLPADRQRVGVILGRGGYLTPGLVRLDQRVRAASQLVKTLGELLPELRPDRLDAIRDAFTERLGPEAPESAIGLVPNLAASRLANRLDLRGPAYTVDAACASSLVAVDHAVQELGSGRCDVVLAGGVHHCHDITLWSVFSQLGALSPSDRIRPFHRDADGVLIGEGTGVVVLKRLEDAERDGDRVYAVIRGTGVASDGRTASLLNPDSSGQARAVRQAWAAAGLDPAAAGSVGLLEAHGTATPAGDVAELQTVADVFGPAEGRRAVIGSVKSNVGHLMPAAGVAGLIKAALAVHHGVLPPTLHCDEPNPALEQTRFETVSTARAWEEPVRRAAVNAFGFGGINAHVVLEQAAVVARPRLSVWEPERELRLAAAAPSALAALLDRPDSEVLAFSGGAGPSRLGIVDPTEKRLAMARRAVGKGRAWRGRNDIWFAPRPLLGAGGGKLAFVFPGLEGEYEPRAEDIASRFGLRWSGAGAQVGDVGRHGVSVLELGRLLDAALRKLGVTPDGMAGHSVGEWAAMACGGMHPADEVDEFLAAFDPDALRVPGVAFAVIGTAADVVLEALAGRSDVVLSHDNAPNQSLICGAAEAVDELVEWFRARAVISQVLPFQSGFHTPMLEPYLGPIRAAAEAHTLQPQQVPVWSATTAAVYPTAAEEVRELFVRHLLEPVRFRPLIEAMYADGFRAFIQLGAGQLGSLIADTLHGQEHLVIAAQSPSRSGLAQLHRLTTALWADGLEPDTTRLFSKTVSRRALQLDLGGALISLDVNKRSELVVGRGEGSALEALAGQSALAAELSALMQETADLANEVLTTAGTARRQPAPPTSQPAPPTSRPAPPTSHPAPRPPASPSAPQPVPRVWPVSVETMPYLLDHCFFEQRGGWPDHGDRWPVVPATTVIDYLMGVAEASTPGSRAVAVQDVRLNKWITAIPAVDVPVEVTTDSNRVTVALGDYSRATVELAPSYDSPPTPWRFDPREERKPELTAETLYSERWMFHGPQFQGVTELTAIGDHHVRALLTTPAAPGALLDNVGQVLGVWIMSELPDRTTVFPVGMDTIRFHGPHPQPGQELECLVKITSVTDTVLQADMQLVLGNEVWAEFNGWRDRRFDSNPRIRAVDRHPGRELLSDEHPGGWSIVHEQWPDLATRELIMRNQLGGAERSQYAGHPPAGKRQWLLGRIAAKDAVRRHLRGNGVDGDGELFPAELAVRNHPSGQPYVVGVHGRELPELTVSIAHRGIVGVAIASSGRCGIDIEEIAERPESTFAVACNPAELALLAATELEFEHFWTAKEAVAKLLGTGLRGAPQRFEVMAAVSNHPIAAASNDLVVRVDGREYDVRTARIQGQNGKEYIVAWASEEQEI</sequence>
<evidence type="ECO:0000313" key="6">
    <source>
        <dbReference type="EMBL" id="TCO44981.1"/>
    </source>
</evidence>
<keyword evidence="1" id="KW-0596">Phosphopantetheine</keyword>
<accession>A0A4R2IIX5</accession>
<dbReference type="GO" id="GO:0006633">
    <property type="term" value="P:fatty acid biosynthetic process"/>
    <property type="evidence" value="ECO:0007669"/>
    <property type="project" value="InterPro"/>
</dbReference>
<dbReference type="RefSeq" id="WP_132153129.1">
    <property type="nucleotide sequence ID" value="NZ_SLWR01000009.1"/>
</dbReference>
<dbReference type="OrthoDB" id="9808669at2"/>
<dbReference type="InterPro" id="IPR014031">
    <property type="entry name" value="Ketoacyl_synth_C"/>
</dbReference>
<dbReference type="SUPFAM" id="SSF53901">
    <property type="entry name" value="Thiolase-like"/>
    <property type="match status" value="1"/>
</dbReference>
<dbReference type="Pfam" id="PF00109">
    <property type="entry name" value="ketoacyl-synt"/>
    <property type="match status" value="1"/>
</dbReference>
<dbReference type="InterPro" id="IPR016036">
    <property type="entry name" value="Malonyl_transacylase_ACP-bd"/>
</dbReference>
<dbReference type="PANTHER" id="PTHR43775">
    <property type="entry name" value="FATTY ACID SYNTHASE"/>
    <property type="match status" value="1"/>
</dbReference>
<dbReference type="GO" id="GO:0000287">
    <property type="term" value="F:magnesium ion binding"/>
    <property type="evidence" value="ECO:0007669"/>
    <property type="project" value="InterPro"/>
</dbReference>
<dbReference type="PANTHER" id="PTHR43775:SF37">
    <property type="entry name" value="SI:DKEY-61P9.11"/>
    <property type="match status" value="1"/>
</dbReference>